<evidence type="ECO:0000313" key="6">
    <source>
        <dbReference type="EMBL" id="PRW60249.1"/>
    </source>
</evidence>
<protein>
    <submittedName>
        <fullName evidence="6">Protease Do-like 14</fullName>
    </submittedName>
</protein>
<dbReference type="InterPro" id="IPR041489">
    <property type="entry name" value="PDZ_6"/>
</dbReference>
<dbReference type="PROSITE" id="PS50106">
    <property type="entry name" value="PDZ"/>
    <property type="match status" value="1"/>
</dbReference>
<keyword evidence="7" id="KW-1185">Reference proteome</keyword>
<dbReference type="GO" id="GO:0004252">
    <property type="term" value="F:serine-type endopeptidase activity"/>
    <property type="evidence" value="ECO:0007669"/>
    <property type="project" value="InterPro"/>
</dbReference>
<dbReference type="AlphaFoldDB" id="A0A2P6U1S2"/>
<dbReference type="Pfam" id="PF17820">
    <property type="entry name" value="PDZ_6"/>
    <property type="match status" value="1"/>
</dbReference>
<organism evidence="6 7">
    <name type="scientific">Chlorella sorokiniana</name>
    <name type="common">Freshwater green alga</name>
    <dbReference type="NCBI Taxonomy" id="3076"/>
    <lineage>
        <taxon>Eukaryota</taxon>
        <taxon>Viridiplantae</taxon>
        <taxon>Chlorophyta</taxon>
        <taxon>core chlorophytes</taxon>
        <taxon>Trebouxiophyceae</taxon>
        <taxon>Chlorellales</taxon>
        <taxon>Chlorellaceae</taxon>
        <taxon>Chlorella clade</taxon>
        <taxon>Chlorella</taxon>
    </lineage>
</organism>
<dbReference type="SMART" id="SM00228">
    <property type="entry name" value="PDZ"/>
    <property type="match status" value="1"/>
</dbReference>
<keyword evidence="2" id="KW-0645">Protease</keyword>
<accession>A0A2P6U1S2</accession>
<feature type="compositionally biased region" description="Low complexity" evidence="4">
    <location>
        <begin position="41"/>
        <end position="57"/>
    </location>
</feature>
<feature type="domain" description="PDZ" evidence="5">
    <location>
        <begin position="393"/>
        <end position="498"/>
    </location>
</feature>
<dbReference type="InterPro" id="IPR001940">
    <property type="entry name" value="Peptidase_S1C"/>
</dbReference>
<dbReference type="SUPFAM" id="SSF50494">
    <property type="entry name" value="Trypsin-like serine proteases"/>
    <property type="match status" value="1"/>
</dbReference>
<reference evidence="6 7" key="1">
    <citation type="journal article" date="2018" name="Plant J.">
        <title>Genome sequences of Chlorella sorokiniana UTEX 1602 and Micractinium conductrix SAG 241.80: implications to maltose excretion by a green alga.</title>
        <authorList>
            <person name="Arriola M.B."/>
            <person name="Velmurugan N."/>
            <person name="Zhang Y."/>
            <person name="Plunkett M.H."/>
            <person name="Hondzo H."/>
            <person name="Barney B.M."/>
        </authorList>
    </citation>
    <scope>NUCLEOTIDE SEQUENCE [LARGE SCALE GENOMIC DNA]</scope>
    <source>
        <strain evidence="7">UTEX 1602</strain>
    </source>
</reference>
<feature type="compositionally biased region" description="Low complexity" evidence="4">
    <location>
        <begin position="128"/>
        <end position="141"/>
    </location>
</feature>
<feature type="region of interest" description="Disordered" evidence="4">
    <location>
        <begin position="25"/>
        <end position="60"/>
    </location>
</feature>
<dbReference type="InterPro" id="IPR036034">
    <property type="entry name" value="PDZ_sf"/>
</dbReference>
<dbReference type="PRINTS" id="PR00834">
    <property type="entry name" value="PROTEASES2C"/>
</dbReference>
<dbReference type="SUPFAM" id="SSF50156">
    <property type="entry name" value="PDZ domain-like"/>
    <property type="match status" value="1"/>
</dbReference>
<keyword evidence="3" id="KW-0378">Hydrolase</keyword>
<dbReference type="GO" id="GO:0006508">
    <property type="term" value="P:proteolysis"/>
    <property type="evidence" value="ECO:0007669"/>
    <property type="project" value="UniProtKB-KW"/>
</dbReference>
<evidence type="ECO:0000259" key="5">
    <source>
        <dbReference type="PROSITE" id="PS50106"/>
    </source>
</evidence>
<dbReference type="STRING" id="3076.A0A2P6U1S2"/>
<dbReference type="PANTHER" id="PTHR22939">
    <property type="entry name" value="SERINE PROTEASE FAMILY S1C HTRA-RELATED"/>
    <property type="match status" value="1"/>
</dbReference>
<dbReference type="Gene3D" id="2.30.42.10">
    <property type="match status" value="1"/>
</dbReference>
<feature type="compositionally biased region" description="Low complexity" evidence="4">
    <location>
        <begin position="108"/>
        <end position="121"/>
    </location>
</feature>
<sequence>MSRRSLSRLGGRLLAALRSEAVELDGARHSSSASGAGGGPAAATASARQQQPFQQRQSYGRRQVLADPVSLPRGALLAGSVALLVGGAALGAQADRLVARQAEQQPAAAAQQQGSRGGAAPIGLTAVSSSSSSTAPAAAPTAASSSGGWLGDYFPSLLAHSQAGRAPPDRSVAAGSAPLSGCLSPYFISDAAAKAAPAVVNIMVQAGIGLPVGSSGSGFIVDADGTILTNAHVVSDAIQRQHYAYGGGSGNSSAGSKGITVTLQDGRIFEGRLVSYDTVSDLAVLRVESDSPLPTAKLGRSASLRVGEWVVALGSPLHLQNSVTAGIVSCVDRKAVELGLAGARTDYIQTDAAINKGNSGGPLVNLLGEVVGISAMKAVAADGVSFAIPVDTAVDVMRQLKEHGRVIRPYVGIKMLQLTKHNAAQFKKRDANFPTVDAGILVPGVQPGSPAERAGLRAGDVIVGFGDRPHQTVTTQALIRELGQHIGKPLQLRVARPGDVVDTLTVVAVEASDPH</sequence>
<name>A0A2P6U1S2_CHLSO</name>
<dbReference type="Proteomes" id="UP000239899">
    <property type="component" value="Unassembled WGS sequence"/>
</dbReference>
<evidence type="ECO:0000313" key="7">
    <source>
        <dbReference type="Proteomes" id="UP000239899"/>
    </source>
</evidence>
<proteinExistence type="inferred from homology"/>
<dbReference type="EMBL" id="LHPG02000002">
    <property type="protein sequence ID" value="PRW60249.1"/>
    <property type="molecule type" value="Genomic_DNA"/>
</dbReference>
<comment type="similarity">
    <text evidence="1">Belongs to the peptidase S1C family.</text>
</comment>
<dbReference type="Pfam" id="PF13365">
    <property type="entry name" value="Trypsin_2"/>
    <property type="match status" value="1"/>
</dbReference>
<gene>
    <name evidence="6" type="ORF">C2E21_0888</name>
</gene>
<dbReference type="InterPro" id="IPR001478">
    <property type="entry name" value="PDZ"/>
</dbReference>
<dbReference type="OrthoDB" id="4217619at2759"/>
<feature type="region of interest" description="Disordered" evidence="4">
    <location>
        <begin position="108"/>
        <end position="141"/>
    </location>
</feature>
<comment type="caution">
    <text evidence="6">The sequence shown here is derived from an EMBL/GenBank/DDBJ whole genome shotgun (WGS) entry which is preliminary data.</text>
</comment>
<dbReference type="PANTHER" id="PTHR22939:SF125">
    <property type="entry name" value="PROTEASE DO-LIKE 14-RELATED"/>
    <property type="match status" value="1"/>
</dbReference>
<evidence type="ECO:0000256" key="1">
    <source>
        <dbReference type="ARBA" id="ARBA00010541"/>
    </source>
</evidence>
<evidence type="ECO:0000256" key="4">
    <source>
        <dbReference type="SAM" id="MobiDB-lite"/>
    </source>
</evidence>
<evidence type="ECO:0000256" key="3">
    <source>
        <dbReference type="ARBA" id="ARBA00022801"/>
    </source>
</evidence>
<dbReference type="Gene3D" id="2.40.10.120">
    <property type="match status" value="1"/>
</dbReference>
<evidence type="ECO:0000256" key="2">
    <source>
        <dbReference type="ARBA" id="ARBA00022670"/>
    </source>
</evidence>
<dbReference type="InterPro" id="IPR009003">
    <property type="entry name" value="Peptidase_S1_PA"/>
</dbReference>